<comment type="similarity">
    <text evidence="1 2">Belongs to the BetVI family.</text>
</comment>
<proteinExistence type="inferred from homology"/>
<evidence type="ECO:0000259" key="3">
    <source>
        <dbReference type="SMART" id="SM01037"/>
    </source>
</evidence>
<dbReference type="Gramene" id="ONK67565">
    <property type="protein sequence ID" value="ONK67565"/>
    <property type="gene ID" value="A4U43_C05F1360"/>
</dbReference>
<evidence type="ECO:0000256" key="1">
    <source>
        <dbReference type="ARBA" id="ARBA00009744"/>
    </source>
</evidence>
<dbReference type="GO" id="GO:0010427">
    <property type="term" value="F:abscisic acid binding"/>
    <property type="evidence" value="ECO:0007669"/>
    <property type="project" value="InterPro"/>
</dbReference>
<sequence>MGSKSFSQEIQTSVSADRMFKAFVMDWHNLAPKVMPDKVESVKAVEGQGGPGSIRQINFTSAMPFSYVKERLDAIDKNKLECKNTLLEGGDIGTKIESACSHMKFVPTSGGCTVKVETTYKTLPGVAESDEAKKAQEGLAASLKAVEKYLVEHPSA</sequence>
<dbReference type="Proteomes" id="UP000243459">
    <property type="component" value="Chromosome 5"/>
</dbReference>
<dbReference type="EMBL" id="CM007385">
    <property type="protein sequence ID" value="ONK67565.1"/>
    <property type="molecule type" value="Genomic_DNA"/>
</dbReference>
<dbReference type="PROSITE" id="PS00451">
    <property type="entry name" value="PATHOGENESIS_BETVI"/>
    <property type="match status" value="1"/>
</dbReference>
<keyword evidence="2" id="KW-0568">Pathogenesis-related protein</keyword>
<evidence type="ECO:0000256" key="2">
    <source>
        <dbReference type="RuleBase" id="RU000409"/>
    </source>
</evidence>
<dbReference type="SMART" id="SM01037">
    <property type="entry name" value="Bet_v_1"/>
    <property type="match status" value="1"/>
</dbReference>
<keyword evidence="5" id="KW-1185">Reference proteome</keyword>
<evidence type="ECO:0000313" key="5">
    <source>
        <dbReference type="Proteomes" id="UP000243459"/>
    </source>
</evidence>
<dbReference type="GO" id="GO:0005634">
    <property type="term" value="C:nucleus"/>
    <property type="evidence" value="ECO:0007669"/>
    <property type="project" value="TreeGrafter"/>
</dbReference>
<dbReference type="Pfam" id="PF00407">
    <property type="entry name" value="Bet_v_1"/>
    <property type="match status" value="1"/>
</dbReference>
<evidence type="ECO:0000313" key="4">
    <source>
        <dbReference type="EMBL" id="ONK67565.1"/>
    </source>
</evidence>
<dbReference type="InterPro" id="IPR000916">
    <property type="entry name" value="Bet_v_I/MLP"/>
</dbReference>
<dbReference type="AlphaFoldDB" id="A0A5P1ENI8"/>
<dbReference type="GO" id="GO:0038023">
    <property type="term" value="F:signaling receptor activity"/>
    <property type="evidence" value="ECO:0007669"/>
    <property type="project" value="InterPro"/>
</dbReference>
<dbReference type="CDD" id="cd07816">
    <property type="entry name" value="Bet_v1-like"/>
    <property type="match status" value="1"/>
</dbReference>
<dbReference type="InterPro" id="IPR023393">
    <property type="entry name" value="START-like_dom_sf"/>
</dbReference>
<gene>
    <name evidence="4" type="ORF">A4U43_C05F1360</name>
</gene>
<dbReference type="FunFam" id="3.30.530.20:FF:000007">
    <property type="entry name" value="Major pollen allergen Bet v 1-A"/>
    <property type="match status" value="1"/>
</dbReference>
<keyword evidence="2" id="KW-0611">Plant defense</keyword>
<dbReference type="SUPFAM" id="SSF55961">
    <property type="entry name" value="Bet v1-like"/>
    <property type="match status" value="1"/>
</dbReference>
<dbReference type="PRINTS" id="PR00634">
    <property type="entry name" value="BETALLERGEN"/>
</dbReference>
<dbReference type="GO" id="GO:0009738">
    <property type="term" value="P:abscisic acid-activated signaling pathway"/>
    <property type="evidence" value="ECO:0007669"/>
    <property type="project" value="InterPro"/>
</dbReference>
<accession>A0A5P1ENI8</accession>
<name>A0A5P1ENI8_ASPOF</name>
<dbReference type="PANTHER" id="PTHR31213">
    <property type="entry name" value="OS08G0374000 PROTEIN-RELATED"/>
    <property type="match status" value="1"/>
</dbReference>
<dbReference type="InterPro" id="IPR024949">
    <property type="entry name" value="Bet_v_I_allergen"/>
</dbReference>
<reference evidence="5" key="1">
    <citation type="journal article" date="2017" name="Nat. Commun.">
        <title>The asparagus genome sheds light on the origin and evolution of a young Y chromosome.</title>
        <authorList>
            <person name="Harkess A."/>
            <person name="Zhou J."/>
            <person name="Xu C."/>
            <person name="Bowers J.E."/>
            <person name="Van der Hulst R."/>
            <person name="Ayyampalayam S."/>
            <person name="Mercati F."/>
            <person name="Riccardi P."/>
            <person name="McKain M.R."/>
            <person name="Kakrana A."/>
            <person name="Tang H."/>
            <person name="Ray J."/>
            <person name="Groenendijk J."/>
            <person name="Arikit S."/>
            <person name="Mathioni S.M."/>
            <person name="Nakano M."/>
            <person name="Shan H."/>
            <person name="Telgmann-Rauber A."/>
            <person name="Kanno A."/>
            <person name="Yue Z."/>
            <person name="Chen H."/>
            <person name="Li W."/>
            <person name="Chen Y."/>
            <person name="Xu X."/>
            <person name="Zhang Y."/>
            <person name="Luo S."/>
            <person name="Chen H."/>
            <person name="Gao J."/>
            <person name="Mao Z."/>
            <person name="Pires J.C."/>
            <person name="Luo M."/>
            <person name="Kudrna D."/>
            <person name="Wing R.A."/>
            <person name="Meyers B.C."/>
            <person name="Yi K."/>
            <person name="Kong H."/>
            <person name="Lavrijsen P."/>
            <person name="Sunseri F."/>
            <person name="Falavigna A."/>
            <person name="Ye Y."/>
            <person name="Leebens-Mack J.H."/>
            <person name="Chen G."/>
        </authorList>
    </citation>
    <scope>NUCLEOTIDE SEQUENCE [LARGE SCALE GENOMIC DNA]</scope>
    <source>
        <strain evidence="5">cv. DH0086</strain>
    </source>
</reference>
<feature type="domain" description="Bet v I/Major latex protein" evidence="3">
    <location>
        <begin position="1"/>
        <end position="153"/>
    </location>
</feature>
<dbReference type="Gene3D" id="3.30.530.20">
    <property type="match status" value="1"/>
</dbReference>
<organism evidence="4 5">
    <name type="scientific">Asparagus officinalis</name>
    <name type="common">Garden asparagus</name>
    <dbReference type="NCBI Taxonomy" id="4686"/>
    <lineage>
        <taxon>Eukaryota</taxon>
        <taxon>Viridiplantae</taxon>
        <taxon>Streptophyta</taxon>
        <taxon>Embryophyta</taxon>
        <taxon>Tracheophyta</taxon>
        <taxon>Spermatophyta</taxon>
        <taxon>Magnoliopsida</taxon>
        <taxon>Liliopsida</taxon>
        <taxon>Asparagales</taxon>
        <taxon>Asparagaceae</taxon>
        <taxon>Asparagoideae</taxon>
        <taxon>Asparagus</taxon>
    </lineage>
</organism>
<dbReference type="InterPro" id="IPR050279">
    <property type="entry name" value="Plant_def-hormone_signal"/>
</dbReference>
<dbReference type="GO" id="GO:0005737">
    <property type="term" value="C:cytoplasm"/>
    <property type="evidence" value="ECO:0007669"/>
    <property type="project" value="TreeGrafter"/>
</dbReference>
<dbReference type="GO" id="GO:0004864">
    <property type="term" value="F:protein phosphatase inhibitor activity"/>
    <property type="evidence" value="ECO:0007669"/>
    <property type="project" value="InterPro"/>
</dbReference>
<protein>
    <recommendedName>
        <fullName evidence="3">Bet v I/Major latex protein domain-containing protein</fullName>
    </recommendedName>
</protein>
<dbReference type="OrthoDB" id="1500546at2759"/>
<dbReference type="PANTHER" id="PTHR31213:SF201">
    <property type="entry name" value="OS03G0300400 PROTEIN"/>
    <property type="match status" value="1"/>
</dbReference>
<dbReference type="OMA" id="HVNERID"/>
<dbReference type="GO" id="GO:0006952">
    <property type="term" value="P:defense response"/>
    <property type="evidence" value="ECO:0007669"/>
    <property type="project" value="UniProtKB-KW"/>
</dbReference>